<feature type="compositionally biased region" description="Polar residues" evidence="8">
    <location>
        <begin position="341"/>
        <end position="350"/>
    </location>
</feature>
<evidence type="ECO:0000256" key="5">
    <source>
        <dbReference type="ARBA" id="ARBA00023203"/>
    </source>
</evidence>
<comment type="subunit">
    <text evidence="7">Interacts with G-actin; ADP-actin form.</text>
</comment>
<evidence type="ECO:0000256" key="1">
    <source>
        <dbReference type="ARBA" id="ARBA00004245"/>
    </source>
</evidence>
<name>A0ABN8QHF5_9CNID</name>
<comment type="similarity">
    <text evidence="2">Belongs to the actin-binding proteins ADF family. Twinfilin subfamily.</text>
</comment>
<evidence type="ECO:0000313" key="10">
    <source>
        <dbReference type="EMBL" id="CAH3164644.1"/>
    </source>
</evidence>
<dbReference type="EMBL" id="CALNXK010000130">
    <property type="protein sequence ID" value="CAH3164644.1"/>
    <property type="molecule type" value="Genomic_DNA"/>
</dbReference>
<evidence type="ECO:0000256" key="6">
    <source>
        <dbReference type="ARBA" id="ARBA00023212"/>
    </source>
</evidence>
<dbReference type="InterPro" id="IPR002108">
    <property type="entry name" value="ADF-H"/>
</dbReference>
<dbReference type="PROSITE" id="PS51263">
    <property type="entry name" value="ADF_H"/>
    <property type="match status" value="2"/>
</dbReference>
<evidence type="ECO:0000256" key="8">
    <source>
        <dbReference type="SAM" id="MobiDB-lite"/>
    </source>
</evidence>
<accession>A0ABN8QHF5</accession>
<dbReference type="Proteomes" id="UP001159405">
    <property type="component" value="Unassembled WGS sequence"/>
</dbReference>
<keyword evidence="3" id="KW-0963">Cytoplasm</keyword>
<dbReference type="InterPro" id="IPR028458">
    <property type="entry name" value="Twinfilin"/>
</dbReference>
<dbReference type="CDD" id="cd11285">
    <property type="entry name" value="ADF_Twf-N_like"/>
    <property type="match status" value="1"/>
</dbReference>
<dbReference type="InterPro" id="IPR029006">
    <property type="entry name" value="ADF-H/Gelsolin-like_dom_sf"/>
</dbReference>
<keyword evidence="5" id="KW-0009">Actin-binding</keyword>
<evidence type="ECO:0000259" key="9">
    <source>
        <dbReference type="PROSITE" id="PS51263"/>
    </source>
</evidence>
<dbReference type="Gene3D" id="3.40.20.10">
    <property type="entry name" value="Severin"/>
    <property type="match status" value="2"/>
</dbReference>
<proteinExistence type="inferred from homology"/>
<feature type="domain" description="ADF-H" evidence="9">
    <location>
        <begin position="4"/>
        <end position="139"/>
    </location>
</feature>
<keyword evidence="11" id="KW-1185">Reference proteome</keyword>
<protein>
    <recommendedName>
        <fullName evidence="9">ADF-H domain-containing protein</fullName>
    </recommendedName>
</protein>
<evidence type="ECO:0000256" key="4">
    <source>
        <dbReference type="ARBA" id="ARBA00022737"/>
    </source>
</evidence>
<reference evidence="10 11" key="1">
    <citation type="submission" date="2022-05" db="EMBL/GenBank/DDBJ databases">
        <authorList>
            <consortium name="Genoscope - CEA"/>
            <person name="William W."/>
        </authorList>
    </citation>
    <scope>NUCLEOTIDE SEQUENCE [LARGE SCALE GENOMIC DNA]</scope>
</reference>
<comment type="subcellular location">
    <subcellularLocation>
        <location evidence="1">Cytoplasm</location>
        <location evidence="1">Cytoskeleton</location>
    </subcellularLocation>
</comment>
<dbReference type="PANTHER" id="PTHR13759">
    <property type="entry name" value="TWINFILIN"/>
    <property type="match status" value="1"/>
</dbReference>
<keyword evidence="4" id="KW-0677">Repeat</keyword>
<organism evidence="10 11">
    <name type="scientific">Porites lobata</name>
    <dbReference type="NCBI Taxonomy" id="104759"/>
    <lineage>
        <taxon>Eukaryota</taxon>
        <taxon>Metazoa</taxon>
        <taxon>Cnidaria</taxon>
        <taxon>Anthozoa</taxon>
        <taxon>Hexacorallia</taxon>
        <taxon>Scleractinia</taxon>
        <taxon>Fungiina</taxon>
        <taxon>Poritidae</taxon>
        <taxon>Porites</taxon>
    </lineage>
</organism>
<feature type="domain" description="ADF-H" evidence="9">
    <location>
        <begin position="177"/>
        <end position="314"/>
    </location>
</feature>
<evidence type="ECO:0000313" key="11">
    <source>
        <dbReference type="Proteomes" id="UP001159405"/>
    </source>
</evidence>
<dbReference type="SMART" id="SM00102">
    <property type="entry name" value="ADF"/>
    <property type="match status" value="2"/>
</dbReference>
<comment type="caution">
    <text evidence="10">The sequence shown here is derived from an EMBL/GenBank/DDBJ whole genome shotgun (WGS) entry which is preliminary data.</text>
</comment>
<keyword evidence="6" id="KW-0206">Cytoskeleton</keyword>
<dbReference type="Pfam" id="PF00241">
    <property type="entry name" value="Cofilin_ADF"/>
    <property type="match status" value="2"/>
</dbReference>
<dbReference type="CDD" id="cd11284">
    <property type="entry name" value="ADF_Twf-C_like"/>
    <property type="match status" value="1"/>
</dbReference>
<evidence type="ECO:0000256" key="3">
    <source>
        <dbReference type="ARBA" id="ARBA00022490"/>
    </source>
</evidence>
<feature type="region of interest" description="Disordered" evidence="8">
    <location>
        <begin position="322"/>
        <end position="350"/>
    </location>
</feature>
<evidence type="ECO:0000256" key="7">
    <source>
        <dbReference type="ARBA" id="ARBA00038532"/>
    </source>
</evidence>
<dbReference type="PANTHER" id="PTHR13759:SF1">
    <property type="entry name" value="TWINFILIN"/>
    <property type="match status" value="1"/>
</dbReference>
<dbReference type="SUPFAM" id="SSF55753">
    <property type="entry name" value="Actin depolymerizing proteins"/>
    <property type="match status" value="2"/>
</dbReference>
<sequence>MSHQTGIQANDQLKAVFAEAKEGNIRLIAVDIQEEELTCLDTKEPVGDWENDYDEAIQPFLKKEEPCYLFYRLDSKNNQGYEWLFISYSPDFAKPQRKMLFAGTKATLKKEFGGGHIKDEMFGTLPGDVLLSGYKKHKDHESAPPPLTDQELELELVKQQEMRTDISVDSKQSHMTGVQFPVSDEGLAKLADLKEHKLSLVQLELNIQDETIVLADAKEDVTASDLSKHVPDDKGRYIFYLFKHTFEGDYLESIVFVYSMPGYKCSIKDRMLYSTCKGPLLDVATDRVGLEIARKIETSDPHELNEEYLQDQVHPRRDLIRQKFAKPPKPAGSRGPRRLHNSSGAGASAE</sequence>
<gene>
    <name evidence="10" type="ORF">PLOB_00006781</name>
</gene>
<evidence type="ECO:0000256" key="2">
    <source>
        <dbReference type="ARBA" id="ARBA00009557"/>
    </source>
</evidence>